<dbReference type="PANTHER" id="PTHR10788:SF46">
    <property type="entry name" value="ALPHA,ALPHA-TREHALOSE-PHOSPHATE SYNTHASE [UDP-FORMING] 11-RELATED"/>
    <property type="match status" value="1"/>
</dbReference>
<feature type="domain" description="Plant heme peroxidase family profile" evidence="2">
    <location>
        <begin position="43"/>
        <end position="145"/>
    </location>
</feature>
<accession>A0A317Y343</accession>
<dbReference type="PROSITE" id="PS50873">
    <property type="entry name" value="PEROXIDASE_4"/>
    <property type="match status" value="1"/>
</dbReference>
<evidence type="ECO:0000256" key="1">
    <source>
        <dbReference type="ARBA" id="ARBA00022837"/>
    </source>
</evidence>
<dbReference type="Pfam" id="PF00982">
    <property type="entry name" value="Glyco_transf_20"/>
    <property type="match status" value="1"/>
</dbReference>
<dbReference type="InterPro" id="IPR010255">
    <property type="entry name" value="Haem_peroxidase_sf"/>
</dbReference>
<comment type="caution">
    <text evidence="3">The sequence shown here is derived from an EMBL/GenBank/DDBJ whole genome shotgun (WGS) entry which is preliminary data.</text>
</comment>
<dbReference type="Gene3D" id="3.40.50.2000">
    <property type="entry name" value="Glycogen Phosphorylase B"/>
    <property type="match status" value="1"/>
</dbReference>
<dbReference type="PANTHER" id="PTHR10788">
    <property type="entry name" value="TREHALOSE-6-PHOSPHATE SYNTHASE"/>
    <property type="match status" value="1"/>
</dbReference>
<dbReference type="GO" id="GO:0006979">
    <property type="term" value="P:response to oxidative stress"/>
    <property type="evidence" value="ECO:0007669"/>
    <property type="project" value="InterPro"/>
</dbReference>
<reference evidence="3" key="1">
    <citation type="journal article" date="2018" name="Nat. Genet.">
        <title>Extensive intraspecific gene order and gene structural variations between Mo17 and other maize genomes.</title>
        <authorList>
            <person name="Sun S."/>
            <person name="Zhou Y."/>
            <person name="Chen J."/>
            <person name="Shi J."/>
            <person name="Zhao H."/>
            <person name="Zhao H."/>
            <person name="Song W."/>
            <person name="Zhang M."/>
            <person name="Cui Y."/>
            <person name="Dong X."/>
            <person name="Liu H."/>
            <person name="Ma X."/>
            <person name="Jiao Y."/>
            <person name="Wang B."/>
            <person name="Wei X."/>
            <person name="Stein J.C."/>
            <person name="Glaubitz J.C."/>
            <person name="Lu F."/>
            <person name="Yu G."/>
            <person name="Liang C."/>
            <person name="Fengler K."/>
            <person name="Li B."/>
            <person name="Rafalski A."/>
            <person name="Schnable P.S."/>
            <person name="Ware D.H."/>
            <person name="Buckler E.S."/>
            <person name="Lai J."/>
        </authorList>
    </citation>
    <scope>NUCLEOTIDE SEQUENCE [LARGE SCALE GENOMIC DNA]</scope>
    <source>
        <tissue evidence="3">Seedling</tissue>
    </source>
</reference>
<dbReference type="SUPFAM" id="SSF48113">
    <property type="entry name" value="Heme-dependent peroxidases"/>
    <property type="match status" value="1"/>
</dbReference>
<dbReference type="SUPFAM" id="SSF53756">
    <property type="entry name" value="UDP-Glycosyltransferase/glycogen phosphorylase"/>
    <property type="match status" value="1"/>
</dbReference>
<dbReference type="InterPro" id="IPR002016">
    <property type="entry name" value="Haem_peroxidase"/>
</dbReference>
<dbReference type="GO" id="GO:0005992">
    <property type="term" value="P:trehalose biosynthetic process"/>
    <property type="evidence" value="ECO:0007669"/>
    <property type="project" value="InterPro"/>
</dbReference>
<name>A0A317Y343_MAIZE</name>
<dbReference type="Proteomes" id="UP000251960">
    <property type="component" value="Chromosome 1"/>
</dbReference>
<dbReference type="GO" id="GO:0004601">
    <property type="term" value="F:peroxidase activity"/>
    <property type="evidence" value="ECO:0007669"/>
    <property type="project" value="InterPro"/>
</dbReference>
<protein>
    <submittedName>
        <fullName evidence="3">Alpha,alpha-trehalose-phosphate synthase [UDP-forming] 6</fullName>
    </submittedName>
</protein>
<evidence type="ECO:0000259" key="2">
    <source>
        <dbReference type="PROSITE" id="PS50873"/>
    </source>
</evidence>
<proteinExistence type="predicted"/>
<dbReference type="EMBL" id="NCVQ01000001">
    <property type="protein sequence ID" value="PWZ52683.1"/>
    <property type="molecule type" value="Genomic_DNA"/>
</dbReference>
<dbReference type="GO" id="GO:0020037">
    <property type="term" value="F:heme binding"/>
    <property type="evidence" value="ECO:0007669"/>
    <property type="project" value="InterPro"/>
</dbReference>
<organism evidence="3">
    <name type="scientific">Zea mays</name>
    <name type="common">Maize</name>
    <dbReference type="NCBI Taxonomy" id="4577"/>
    <lineage>
        <taxon>Eukaryota</taxon>
        <taxon>Viridiplantae</taxon>
        <taxon>Streptophyta</taxon>
        <taxon>Embryophyta</taxon>
        <taxon>Tracheophyta</taxon>
        <taxon>Spermatophyta</taxon>
        <taxon>Magnoliopsida</taxon>
        <taxon>Liliopsida</taxon>
        <taxon>Poales</taxon>
        <taxon>Poaceae</taxon>
        <taxon>PACMAD clade</taxon>
        <taxon>Panicoideae</taxon>
        <taxon>Andropogonodae</taxon>
        <taxon>Andropogoneae</taxon>
        <taxon>Tripsacinae</taxon>
        <taxon>Zea</taxon>
    </lineage>
</organism>
<dbReference type="InterPro" id="IPR001830">
    <property type="entry name" value="Glyco_trans_20"/>
</dbReference>
<sequence length="145" mass="15924">MTVKILPVGIDMGKLRSMVSTPETEDAVRRVTEAYKGRRLMVGIDDINLFKGIGLKFLAMEQLLVEHRELRGHAMLVQIAKAMFEAACSGKISCADIFALTASDASYFLSNDDINFTIPVGRYDETVSITSETLSNLPPSFAGFD</sequence>
<dbReference type="AlphaFoldDB" id="A0A317Y343"/>
<evidence type="ECO:0000313" key="3">
    <source>
        <dbReference type="EMBL" id="PWZ52683.1"/>
    </source>
</evidence>
<gene>
    <name evidence="3" type="primary">TPS6_2</name>
    <name evidence="3" type="ORF">Zm00014a_015831</name>
</gene>
<keyword evidence="1" id="KW-0106">Calcium</keyword>